<name>A0ACA8DW22_9GAMM</name>
<sequence length="507" mass="56193">MKIPLFYLSLLSTSCAFSSLTYTTNLHAKTIQPTTHVGTWQNKDEDGDGVPDKQDDYPFDNSRSKFFEVQDSEPNDNPSVASSLSSGVPFRVKGAISNKGDNGDLYRFRGKEGDFVSALVTYESESFAPKAYFSDESGLAINSSLIHFSKENKTFFVTVIIPKDGLFHLGVIDDKSDGDLSFKYQVDVFYDEDIDGIPDNKERALGILPNSQDTDKDGIPDFYEYYVDASIGIDFDSDGILNMLDEDSDGDEISDKLEGYTDPDEDGLYNFIDLDSDSDSTPDSQEKVNDKGLPLDSDYDDIADFLDLDNDGDYILDIHDSDPYAKVESVSMDSTPFIQISSVSSLINGVTTKEVLRGNDIVVVNGMNMESAKTPILVIYSQDNIYNFIPTYSKAKYRFKLNIPEGKHRAFLYVDDLKTNDIYISSYSNDVPLILGPSFVMLKRGTNFTLNVTGATQGTKVIFGGKTIVPNNISATSITFNVPNKAVKGTLHLLNYSGKSNSIFYNF</sequence>
<proteinExistence type="predicted"/>
<gene>
    <name evidence="1" type="ORF">PAGA_a1896</name>
</gene>
<evidence type="ECO:0000313" key="2">
    <source>
        <dbReference type="Proteomes" id="UP000217277"/>
    </source>
</evidence>
<reference evidence="1" key="1">
    <citation type="submission" date="2015-03" db="EMBL/GenBank/DDBJ databases">
        <authorList>
            <person name="Xie B.-B."/>
            <person name="Rong J.-C."/>
            <person name="Qin Q.-L."/>
            <person name="Zhang Y.-Z."/>
        </authorList>
    </citation>
    <scope>NUCLEOTIDE SEQUENCE</scope>
    <source>
        <strain evidence="1">DSM 14585</strain>
    </source>
</reference>
<organism evidence="1 2">
    <name type="scientific">Pseudoalteromonas agarivorans DSM 14585</name>
    <dbReference type="NCBI Taxonomy" id="1312369"/>
    <lineage>
        <taxon>Bacteria</taxon>
        <taxon>Pseudomonadati</taxon>
        <taxon>Pseudomonadota</taxon>
        <taxon>Gammaproteobacteria</taxon>
        <taxon>Alteromonadales</taxon>
        <taxon>Pseudoalteromonadaceae</taxon>
        <taxon>Pseudoalteromonas</taxon>
    </lineage>
</organism>
<protein>
    <submittedName>
        <fullName evidence="1">Uncharacterized protein</fullName>
    </submittedName>
</protein>
<dbReference type="EMBL" id="CP011011">
    <property type="protein sequence ID" value="ATC82244.1"/>
    <property type="molecule type" value="Genomic_DNA"/>
</dbReference>
<accession>A0ACA8DW22</accession>
<dbReference type="Proteomes" id="UP000217277">
    <property type="component" value="Chromosome I"/>
</dbReference>
<evidence type="ECO:0000313" key="1">
    <source>
        <dbReference type="EMBL" id="ATC82244.1"/>
    </source>
</evidence>
<keyword evidence="2" id="KW-1185">Reference proteome</keyword>